<dbReference type="AlphaFoldDB" id="A0A813HSU2"/>
<name>A0A813HSU2_POLGL</name>
<dbReference type="InterPro" id="IPR014729">
    <property type="entry name" value="Rossmann-like_a/b/a_fold"/>
</dbReference>
<evidence type="ECO:0000313" key="2">
    <source>
        <dbReference type="EMBL" id="CAE8640452.1"/>
    </source>
</evidence>
<comment type="caution">
    <text evidence="2">The sequence shown here is derived from an EMBL/GenBank/DDBJ whole genome shotgun (WGS) entry which is preliminary data.</text>
</comment>
<reference evidence="2" key="1">
    <citation type="submission" date="2021-02" db="EMBL/GenBank/DDBJ databases">
        <authorList>
            <person name="Dougan E. K."/>
            <person name="Rhodes N."/>
            <person name="Thang M."/>
            <person name="Chan C."/>
        </authorList>
    </citation>
    <scope>NUCLEOTIDE SEQUENCE</scope>
</reference>
<proteinExistence type="predicted"/>
<keyword evidence="1" id="KW-0175">Coiled coil</keyword>
<gene>
    <name evidence="2" type="ORF">PGLA1383_LOCUS55314</name>
</gene>
<evidence type="ECO:0000313" key="3">
    <source>
        <dbReference type="Proteomes" id="UP000654075"/>
    </source>
</evidence>
<feature type="coiled-coil region" evidence="1">
    <location>
        <begin position="1053"/>
        <end position="1080"/>
    </location>
</feature>
<sequence>MGRTKYSNAANVAPSWKEAHGMVPRVGINLASANSAEAESSTRSTAKARLRPVVLDKARTKLEELALSLQESHRGSVSLNGTQKAAFLVLPGYFNPVNVAHLAALERAVARVARGGVPVIAGFLAPAQDIGTESLGAAALSFTQRTALCSLACVESDWLDVCSWGWCNMTRTTQRIAQQLSDRLAWTGGLHWDFEAWCVVGNSVRLHRHLRECPGIPSVCVVRADSDAKLAAALTAAGSPAARSTAPSTAVARARAFGGGSRPAALLVRRVRAERPEVTSTAIRSLLALAAWEELEDLGCLSSEVLHHLRTSREPGDAAEVPADGLPPDDVDCGADMDCGADAPAGPAAVEAPQQMQEDIDFENDSTAEGEERILLLLEAQKDGRGRRHRVRFIGGEAAKASQSGGRKIIAHICNDQGNGGRGYFQVLKSEWGPGPSRAYFEWHRDRGLGVEGGFRLGGVQFVQVSPLVEVANVIGFQGHRKGSKGFPARYDAIAEALEVLGQRAASSRASVHMPFACGGGLQWDQMGPIVKAMSAAHGVAVYASLEAELDLGIEALQEDVILKVSRHPALGSSLLASSAGLRAVHVLEAELLSFAWCGAGGRLASGEDGWSTDLGSAVVGRRWPEPAPVMLELLRLDGLLAVGLADGRLQNNAFLGSDSNFRWLAFGWELGPRGFFEAVSSTPPVRSGRDLAVAKHTLALSPGRRVVLVLHLICDGPVLVLELHAQLQEPSFPGEWRWQCLGSQCFDRPSHWDSDLSCEALDLRPAVSTDIGVDFPVKIDFYVALAVSLCSWGIPEVAAAAAAVATAAAAAKAKDVRMFEFAFDRGDVSGHGVPPEITWYVIEVTATHFELDVFEGSKLGCRHTEAELYLKASEISLKEGLLDDTLEKAQRAVIIFRDLEDWRGEETANAVLGEVYTRRRQPELAPHRREALELAHTMARALDLRDSPGFYEAAERFGALGVSLPPVSKKEQMEIFGPVLKKDPDGAAAFIQANVPQESSSLLLQSLNMGVTFADVDKKAFYQHYRAGGIAYGPRFRCVDYVTGRQTSVPDLQSAAAAVREADAKVAKLREELDQQGEEERTQLEVAGSLYEIYAAATGIRFDADAGGSEGYVAIDGVARHFEVKGQCPKEKADSLWAEIEGCLPAQAA</sequence>
<organism evidence="2 3">
    <name type="scientific">Polarella glacialis</name>
    <name type="common">Dinoflagellate</name>
    <dbReference type="NCBI Taxonomy" id="89957"/>
    <lineage>
        <taxon>Eukaryota</taxon>
        <taxon>Sar</taxon>
        <taxon>Alveolata</taxon>
        <taxon>Dinophyceae</taxon>
        <taxon>Suessiales</taxon>
        <taxon>Suessiaceae</taxon>
        <taxon>Polarella</taxon>
    </lineage>
</organism>
<dbReference type="Gene3D" id="3.40.50.620">
    <property type="entry name" value="HUPs"/>
    <property type="match status" value="1"/>
</dbReference>
<dbReference type="SUPFAM" id="SSF52374">
    <property type="entry name" value="Nucleotidylyl transferase"/>
    <property type="match status" value="1"/>
</dbReference>
<keyword evidence="3" id="KW-1185">Reference proteome</keyword>
<dbReference type="Gene3D" id="3.40.220.10">
    <property type="entry name" value="Leucine Aminopeptidase, subunit E, domain 1"/>
    <property type="match status" value="1"/>
</dbReference>
<dbReference type="EMBL" id="CAJNNV010032596">
    <property type="protein sequence ID" value="CAE8640452.1"/>
    <property type="molecule type" value="Genomic_DNA"/>
</dbReference>
<evidence type="ECO:0000256" key="1">
    <source>
        <dbReference type="SAM" id="Coils"/>
    </source>
</evidence>
<dbReference type="OrthoDB" id="433574at2759"/>
<accession>A0A813HSU2</accession>
<evidence type="ECO:0008006" key="4">
    <source>
        <dbReference type="Google" id="ProtNLM"/>
    </source>
</evidence>
<dbReference type="InterPro" id="IPR043472">
    <property type="entry name" value="Macro_dom-like"/>
</dbReference>
<dbReference type="SUPFAM" id="SSF52949">
    <property type="entry name" value="Macro domain-like"/>
    <property type="match status" value="1"/>
</dbReference>
<dbReference type="Proteomes" id="UP000654075">
    <property type="component" value="Unassembled WGS sequence"/>
</dbReference>
<protein>
    <recommendedName>
        <fullName evidence="4">Cytidyltransferase-like domain-containing protein</fullName>
    </recommendedName>
</protein>